<evidence type="ECO:0000256" key="1">
    <source>
        <dbReference type="SAM" id="MobiDB-lite"/>
    </source>
</evidence>
<sequence>MADNAMPNIAAQNEQAGQIDDEDPNMVQWRGNLVSEKEAKALRHVFDNLQDHFGHQRPDPRVRFNHVSLAHPGHGQKWHGDVDFTYDIDGDHCNLNYIGMDVCVDLAPKLVHKHGQPMLKDHGRAWLYVYLPQLTIDKVKSYVKAGTGWDVSDEGFLEDPNRNLVAIEANLNHQSGPSFWVVKDKDASGGGISFSRIGSVQEVSAQPHQQRIHRGVGIFTVSIEVEGTPNFEPTPGVGNEAKLSFTLVSVRTWGITDCVAPIVYAPSKLHHRY</sequence>
<evidence type="ECO:0000313" key="3">
    <source>
        <dbReference type="Proteomes" id="UP001224775"/>
    </source>
</evidence>
<proteinExistence type="predicted"/>
<dbReference type="EMBL" id="JATAAI010000036">
    <property type="protein sequence ID" value="KAK1734864.1"/>
    <property type="molecule type" value="Genomic_DNA"/>
</dbReference>
<organism evidence="2 3">
    <name type="scientific">Skeletonema marinoi</name>
    <dbReference type="NCBI Taxonomy" id="267567"/>
    <lineage>
        <taxon>Eukaryota</taxon>
        <taxon>Sar</taxon>
        <taxon>Stramenopiles</taxon>
        <taxon>Ochrophyta</taxon>
        <taxon>Bacillariophyta</taxon>
        <taxon>Coscinodiscophyceae</taxon>
        <taxon>Thalassiosirophycidae</taxon>
        <taxon>Thalassiosirales</taxon>
        <taxon>Skeletonemataceae</taxon>
        <taxon>Skeletonema</taxon>
        <taxon>Skeletonema marinoi-dohrnii complex</taxon>
    </lineage>
</organism>
<keyword evidence="3" id="KW-1185">Reference proteome</keyword>
<accession>A0AAD9D6N3</accession>
<dbReference type="Proteomes" id="UP001224775">
    <property type="component" value="Unassembled WGS sequence"/>
</dbReference>
<protein>
    <submittedName>
        <fullName evidence="2">Uncharacterized protein</fullName>
    </submittedName>
</protein>
<evidence type="ECO:0000313" key="2">
    <source>
        <dbReference type="EMBL" id="KAK1734864.1"/>
    </source>
</evidence>
<feature type="region of interest" description="Disordered" evidence="1">
    <location>
        <begin position="1"/>
        <end position="23"/>
    </location>
</feature>
<name>A0AAD9D6N3_9STRA</name>
<gene>
    <name evidence="2" type="ORF">QTG54_014324</name>
</gene>
<reference evidence="2" key="1">
    <citation type="submission" date="2023-06" db="EMBL/GenBank/DDBJ databases">
        <title>Survivors Of The Sea: Transcriptome response of Skeletonema marinoi to long-term dormancy.</title>
        <authorList>
            <person name="Pinder M.I.M."/>
            <person name="Kourtchenko O."/>
            <person name="Robertson E.K."/>
            <person name="Larsson T."/>
            <person name="Maumus F."/>
            <person name="Osuna-Cruz C.M."/>
            <person name="Vancaester E."/>
            <person name="Stenow R."/>
            <person name="Vandepoele K."/>
            <person name="Ploug H."/>
            <person name="Bruchert V."/>
            <person name="Godhe A."/>
            <person name="Topel M."/>
        </authorList>
    </citation>
    <scope>NUCLEOTIDE SEQUENCE</scope>
    <source>
        <strain evidence="2">R05AC</strain>
    </source>
</reference>
<dbReference type="AlphaFoldDB" id="A0AAD9D6N3"/>
<comment type="caution">
    <text evidence="2">The sequence shown here is derived from an EMBL/GenBank/DDBJ whole genome shotgun (WGS) entry which is preliminary data.</text>
</comment>